<gene>
    <name evidence="2" type="ORF">SAMN02745857_03485</name>
</gene>
<dbReference type="Proteomes" id="UP000192761">
    <property type="component" value="Unassembled WGS sequence"/>
</dbReference>
<proteinExistence type="predicted"/>
<dbReference type="RefSeq" id="WP_139798935.1">
    <property type="nucleotide sequence ID" value="NZ_FWXD01000026.1"/>
</dbReference>
<protein>
    <recommendedName>
        <fullName evidence="4">Outer membrane protein beta-barrel domain-containing protein</fullName>
    </recommendedName>
</protein>
<dbReference type="AlphaFoldDB" id="A0A1W1XYC1"/>
<keyword evidence="3" id="KW-1185">Reference proteome</keyword>
<sequence length="262" mass="28232">MTHALLSLIVSLSVLAPVLACAQDDALAPSGWRIDSVRFGTGDLARWQGDSAPLPDNAAEPRLRSGFGFRIGYTDRNNWLYQVTPTLARTSSWTGGIATQESGSRFDISTLSSPGLRLGLGAGVYHSLDQTTVVPYVLVNWQINPQWLLSNPDLASPAGPAGLELSYRPSQRWQLAAGGGWQVSRLRLAGDSAVAPYGLLQSSGTPVYFRVGYTGDRSWQIDLYATGLLGGKLYVEDKNGNALSTDRFNIDPTIGVNFTGHF</sequence>
<evidence type="ECO:0000313" key="2">
    <source>
        <dbReference type="EMBL" id="SMC28913.1"/>
    </source>
</evidence>
<evidence type="ECO:0000256" key="1">
    <source>
        <dbReference type="SAM" id="SignalP"/>
    </source>
</evidence>
<dbReference type="EMBL" id="FWXD01000026">
    <property type="protein sequence ID" value="SMC28913.1"/>
    <property type="molecule type" value="Genomic_DNA"/>
</dbReference>
<keyword evidence="1" id="KW-0732">Signal</keyword>
<feature type="chain" id="PRO_5012484122" description="Outer membrane protein beta-barrel domain-containing protein" evidence="1">
    <location>
        <begin position="23"/>
        <end position="262"/>
    </location>
</feature>
<dbReference type="OrthoDB" id="190240at2"/>
<name>A0A1W1XYC1_9NEIS</name>
<evidence type="ECO:0008006" key="4">
    <source>
        <dbReference type="Google" id="ProtNLM"/>
    </source>
</evidence>
<evidence type="ECO:0000313" key="3">
    <source>
        <dbReference type="Proteomes" id="UP000192761"/>
    </source>
</evidence>
<accession>A0A1W1XYC1</accession>
<dbReference type="STRING" id="1121001.SAMN02745857_03485"/>
<feature type="signal peptide" evidence="1">
    <location>
        <begin position="1"/>
        <end position="22"/>
    </location>
</feature>
<organism evidence="2 3">
    <name type="scientific">Andreprevotia lacus DSM 23236</name>
    <dbReference type="NCBI Taxonomy" id="1121001"/>
    <lineage>
        <taxon>Bacteria</taxon>
        <taxon>Pseudomonadati</taxon>
        <taxon>Pseudomonadota</taxon>
        <taxon>Betaproteobacteria</taxon>
        <taxon>Neisseriales</taxon>
        <taxon>Chitinibacteraceae</taxon>
        <taxon>Andreprevotia</taxon>
    </lineage>
</organism>
<reference evidence="2 3" key="1">
    <citation type="submission" date="2017-04" db="EMBL/GenBank/DDBJ databases">
        <authorList>
            <person name="Afonso C.L."/>
            <person name="Miller P.J."/>
            <person name="Scott M.A."/>
            <person name="Spackman E."/>
            <person name="Goraichik I."/>
            <person name="Dimitrov K.M."/>
            <person name="Suarez D.L."/>
            <person name="Swayne D.E."/>
        </authorList>
    </citation>
    <scope>NUCLEOTIDE SEQUENCE [LARGE SCALE GENOMIC DNA]</scope>
    <source>
        <strain evidence="2 3">DSM 23236</strain>
    </source>
</reference>